<dbReference type="EMBL" id="CM026422">
    <property type="protein sequence ID" value="KAG0586085.1"/>
    <property type="molecule type" value="Genomic_DNA"/>
</dbReference>
<proteinExistence type="predicted"/>
<evidence type="ECO:0000313" key="3">
    <source>
        <dbReference type="Proteomes" id="UP000822688"/>
    </source>
</evidence>
<dbReference type="AlphaFoldDB" id="A0A8T0ISQ2"/>
<comment type="caution">
    <text evidence="2">The sequence shown here is derived from an EMBL/GenBank/DDBJ whole genome shotgun (WGS) entry which is preliminary data.</text>
</comment>
<evidence type="ECO:0000313" key="2">
    <source>
        <dbReference type="EMBL" id="KAG0586085.1"/>
    </source>
</evidence>
<accession>A0A8T0ISQ2</accession>
<feature type="region of interest" description="Disordered" evidence="1">
    <location>
        <begin position="86"/>
        <end position="119"/>
    </location>
</feature>
<evidence type="ECO:0000256" key="1">
    <source>
        <dbReference type="SAM" id="MobiDB-lite"/>
    </source>
</evidence>
<sequence>MSLSSLIQVPGGTTQQAEPVRYTIDRSISPSSVSNRHRKCTTKLHLQILRRFLKTTHSVPENNPIQCRPANLITQTLNPRRSSLSRSYLYTHTHTHTHTHTQRRVKYSQSNQEPHKSYS</sequence>
<feature type="compositionally biased region" description="Polar residues" evidence="1">
    <location>
        <begin position="1"/>
        <end position="17"/>
    </location>
</feature>
<reference evidence="2" key="1">
    <citation type="submission" date="2020-06" db="EMBL/GenBank/DDBJ databases">
        <title>WGS assembly of Ceratodon purpureus strain R40.</title>
        <authorList>
            <person name="Carey S.B."/>
            <person name="Jenkins J."/>
            <person name="Shu S."/>
            <person name="Lovell J.T."/>
            <person name="Sreedasyam A."/>
            <person name="Maumus F."/>
            <person name="Tiley G.P."/>
            <person name="Fernandez-Pozo N."/>
            <person name="Barry K."/>
            <person name="Chen C."/>
            <person name="Wang M."/>
            <person name="Lipzen A."/>
            <person name="Daum C."/>
            <person name="Saski C.A."/>
            <person name="Payton A.C."/>
            <person name="Mcbreen J.C."/>
            <person name="Conrad R.E."/>
            <person name="Kollar L.M."/>
            <person name="Olsson S."/>
            <person name="Huttunen S."/>
            <person name="Landis J.B."/>
            <person name="Wickett N.J."/>
            <person name="Johnson M.G."/>
            <person name="Rensing S.A."/>
            <person name="Grimwood J."/>
            <person name="Schmutz J."/>
            <person name="Mcdaniel S.F."/>
        </authorList>
    </citation>
    <scope>NUCLEOTIDE SEQUENCE</scope>
    <source>
        <strain evidence="2">R40</strain>
    </source>
</reference>
<feature type="compositionally biased region" description="Basic residues" evidence="1">
    <location>
        <begin position="93"/>
        <end position="106"/>
    </location>
</feature>
<name>A0A8T0ISQ2_CERPU</name>
<organism evidence="2 3">
    <name type="scientific">Ceratodon purpureus</name>
    <name type="common">Fire moss</name>
    <name type="synonym">Dicranum purpureum</name>
    <dbReference type="NCBI Taxonomy" id="3225"/>
    <lineage>
        <taxon>Eukaryota</taxon>
        <taxon>Viridiplantae</taxon>
        <taxon>Streptophyta</taxon>
        <taxon>Embryophyta</taxon>
        <taxon>Bryophyta</taxon>
        <taxon>Bryophytina</taxon>
        <taxon>Bryopsida</taxon>
        <taxon>Dicranidae</taxon>
        <taxon>Pseudoditrichales</taxon>
        <taxon>Ditrichaceae</taxon>
        <taxon>Ceratodon</taxon>
    </lineage>
</organism>
<dbReference type="Proteomes" id="UP000822688">
    <property type="component" value="Chromosome 2"/>
</dbReference>
<protein>
    <submittedName>
        <fullName evidence="2">Uncharacterized protein</fullName>
    </submittedName>
</protein>
<feature type="region of interest" description="Disordered" evidence="1">
    <location>
        <begin position="1"/>
        <end position="23"/>
    </location>
</feature>
<gene>
    <name evidence="2" type="ORF">KC19_2G062900</name>
</gene>
<keyword evidence="3" id="KW-1185">Reference proteome</keyword>